<dbReference type="PROSITE" id="PS01161">
    <property type="entry name" value="GLC_GALNAC_ISOMERASE"/>
    <property type="match status" value="1"/>
</dbReference>
<sequence length="237" mass="25975">MRLYKVATEEALGTLTASYMIGMMMQPHRVNMAITGGTSPKEVYKALIPQVKGQAGFSNVHFYNFDEVPYASEDQEGVTISELRRVFLEPAGIAAENVHRLDQHNYLEQDDRIRRDGGLDLMLIGVGSDGHYCGNMPGTTTFNSWTSRVELNQAAREQVVAEFSSGDLADVPDYFVTMGPRSVMAAKNILMIATGTRKQEIVKTLMAGKLDANVPATLLTLHPSFVLIADEAACSLL</sequence>
<dbReference type="EMBL" id="JBHTOA010000016">
    <property type="protein sequence ID" value="MFD1398329.1"/>
    <property type="molecule type" value="Genomic_DNA"/>
</dbReference>
<dbReference type="InterPro" id="IPR052960">
    <property type="entry name" value="GlcN6P_deaminase-like"/>
</dbReference>
<dbReference type="InterPro" id="IPR037171">
    <property type="entry name" value="NagB/RpiA_transferase-like"/>
</dbReference>
<keyword evidence="3" id="KW-0378">Hydrolase</keyword>
<dbReference type="Proteomes" id="UP001597199">
    <property type="component" value="Unassembled WGS sequence"/>
</dbReference>
<comment type="caution">
    <text evidence="3">The sequence shown here is derived from an EMBL/GenBank/DDBJ whole genome shotgun (WGS) entry which is preliminary data.</text>
</comment>
<dbReference type="EC" id="3.5.99.6" evidence="3"/>
<proteinExistence type="predicted"/>
<reference evidence="4" key="1">
    <citation type="journal article" date="2019" name="Int. J. Syst. Evol. Microbiol.">
        <title>The Global Catalogue of Microorganisms (GCM) 10K type strain sequencing project: providing services to taxonomists for standard genome sequencing and annotation.</title>
        <authorList>
            <consortium name="The Broad Institute Genomics Platform"/>
            <consortium name="The Broad Institute Genome Sequencing Center for Infectious Disease"/>
            <person name="Wu L."/>
            <person name="Ma J."/>
        </authorList>
    </citation>
    <scope>NUCLEOTIDE SEQUENCE [LARGE SCALE GENOMIC DNA]</scope>
    <source>
        <strain evidence="4">CCM 9110</strain>
    </source>
</reference>
<dbReference type="RefSeq" id="WP_204117811.1">
    <property type="nucleotide sequence ID" value="NZ_BOLV01000001.1"/>
</dbReference>
<name>A0ABW4BCY0_9LACO</name>
<dbReference type="NCBIfam" id="NF009022">
    <property type="entry name" value="PRK12358.1"/>
    <property type="match status" value="1"/>
</dbReference>
<evidence type="ECO:0000313" key="4">
    <source>
        <dbReference type="Proteomes" id="UP001597199"/>
    </source>
</evidence>
<evidence type="ECO:0000313" key="3">
    <source>
        <dbReference type="EMBL" id="MFD1398329.1"/>
    </source>
</evidence>
<evidence type="ECO:0000256" key="1">
    <source>
        <dbReference type="ARBA" id="ARBA00023277"/>
    </source>
</evidence>
<organism evidence="3 4">
    <name type="scientific">Lacticaseibacillus suilingensis</name>
    <dbReference type="NCBI Taxonomy" id="2799577"/>
    <lineage>
        <taxon>Bacteria</taxon>
        <taxon>Bacillati</taxon>
        <taxon>Bacillota</taxon>
        <taxon>Bacilli</taxon>
        <taxon>Lactobacillales</taxon>
        <taxon>Lactobacillaceae</taxon>
        <taxon>Lacticaseibacillus</taxon>
    </lineage>
</organism>
<accession>A0ABW4BCY0</accession>
<dbReference type="PANTHER" id="PTHR42892">
    <property type="entry name" value="GLUCOSAMINE-6-PHOSPHATE DEAMINASE-LIKE PROTEIN BT_0258-RELATED"/>
    <property type="match status" value="1"/>
</dbReference>
<evidence type="ECO:0000259" key="2">
    <source>
        <dbReference type="Pfam" id="PF01182"/>
    </source>
</evidence>
<dbReference type="Gene3D" id="3.40.50.1360">
    <property type="match status" value="1"/>
</dbReference>
<dbReference type="GO" id="GO:0004342">
    <property type="term" value="F:glucosamine-6-phosphate deaminase activity"/>
    <property type="evidence" value="ECO:0007669"/>
    <property type="project" value="UniProtKB-EC"/>
</dbReference>
<protein>
    <submittedName>
        <fullName evidence="3">Glucosamine-6-phosphate deaminase</fullName>
        <ecNumber evidence="3">3.5.99.6</ecNumber>
    </submittedName>
</protein>
<dbReference type="SUPFAM" id="SSF100950">
    <property type="entry name" value="NagB/RpiA/CoA transferase-like"/>
    <property type="match status" value="1"/>
</dbReference>
<dbReference type="CDD" id="cd01399">
    <property type="entry name" value="GlcN6P_deaminase"/>
    <property type="match status" value="1"/>
</dbReference>
<dbReference type="PANTHER" id="PTHR42892:SF1">
    <property type="entry name" value="GLUCOSAMINE-6-PHOSPHATE ISOMERASE"/>
    <property type="match status" value="1"/>
</dbReference>
<keyword evidence="4" id="KW-1185">Reference proteome</keyword>
<gene>
    <name evidence="3" type="ORF">ACFQ41_03290</name>
</gene>
<feature type="domain" description="Glucosamine/galactosamine-6-phosphate isomerase" evidence="2">
    <location>
        <begin position="15"/>
        <end position="220"/>
    </location>
</feature>
<dbReference type="Pfam" id="PF01182">
    <property type="entry name" value="Glucosamine_iso"/>
    <property type="match status" value="1"/>
</dbReference>
<keyword evidence="1" id="KW-0119">Carbohydrate metabolism</keyword>
<dbReference type="InterPro" id="IPR018321">
    <property type="entry name" value="Glucosamine6P_isomerase_CS"/>
</dbReference>
<dbReference type="InterPro" id="IPR006148">
    <property type="entry name" value="Glc/Gal-6P_isomerase"/>
</dbReference>
<dbReference type="InterPro" id="IPR004547">
    <property type="entry name" value="Glucosamine6P_isomerase"/>
</dbReference>